<feature type="domain" description="Glyoxal oxidase N-terminal" evidence="4">
    <location>
        <begin position="151"/>
        <end position="464"/>
    </location>
</feature>
<evidence type="ECO:0000256" key="2">
    <source>
        <dbReference type="SAM" id="MobiDB-lite"/>
    </source>
</evidence>
<feature type="signal peptide" evidence="3">
    <location>
        <begin position="1"/>
        <end position="30"/>
    </location>
</feature>
<keyword evidence="1 3" id="KW-0732">Signal</keyword>
<evidence type="ECO:0000313" key="6">
    <source>
        <dbReference type="EMBL" id="KIM69281.1"/>
    </source>
</evidence>
<feature type="domain" description="Galactose oxidase-like Early set" evidence="5">
    <location>
        <begin position="469"/>
        <end position="577"/>
    </location>
</feature>
<dbReference type="SUPFAM" id="SSF50965">
    <property type="entry name" value="Galactose oxidase, central domain"/>
    <property type="match status" value="1"/>
</dbReference>
<evidence type="ECO:0000256" key="1">
    <source>
        <dbReference type="ARBA" id="ARBA00022729"/>
    </source>
</evidence>
<dbReference type="Proteomes" id="UP000053989">
    <property type="component" value="Unassembled WGS sequence"/>
</dbReference>
<organism evidence="6 7">
    <name type="scientific">Scleroderma citrinum Foug A</name>
    <dbReference type="NCBI Taxonomy" id="1036808"/>
    <lineage>
        <taxon>Eukaryota</taxon>
        <taxon>Fungi</taxon>
        <taxon>Dikarya</taxon>
        <taxon>Basidiomycota</taxon>
        <taxon>Agaricomycotina</taxon>
        <taxon>Agaricomycetes</taxon>
        <taxon>Agaricomycetidae</taxon>
        <taxon>Boletales</taxon>
        <taxon>Sclerodermatineae</taxon>
        <taxon>Sclerodermataceae</taxon>
        <taxon>Scleroderma</taxon>
    </lineage>
</organism>
<reference evidence="7" key="2">
    <citation type="submission" date="2015-01" db="EMBL/GenBank/DDBJ databases">
        <title>Evolutionary Origins and Diversification of the Mycorrhizal Mutualists.</title>
        <authorList>
            <consortium name="DOE Joint Genome Institute"/>
            <consortium name="Mycorrhizal Genomics Consortium"/>
            <person name="Kohler A."/>
            <person name="Kuo A."/>
            <person name="Nagy L.G."/>
            <person name="Floudas D."/>
            <person name="Copeland A."/>
            <person name="Barry K.W."/>
            <person name="Cichocki N."/>
            <person name="Veneault-Fourrey C."/>
            <person name="LaButti K."/>
            <person name="Lindquist E.A."/>
            <person name="Lipzen A."/>
            <person name="Lundell T."/>
            <person name="Morin E."/>
            <person name="Murat C."/>
            <person name="Riley R."/>
            <person name="Ohm R."/>
            <person name="Sun H."/>
            <person name="Tunlid A."/>
            <person name="Henrissat B."/>
            <person name="Grigoriev I.V."/>
            <person name="Hibbett D.S."/>
            <person name="Martin F."/>
        </authorList>
    </citation>
    <scope>NUCLEOTIDE SEQUENCE [LARGE SCALE GENOMIC DNA]</scope>
    <source>
        <strain evidence="7">Foug A</strain>
    </source>
</reference>
<dbReference type="STRING" id="1036808.A0A0C3EN58"/>
<evidence type="ECO:0000259" key="4">
    <source>
        <dbReference type="Pfam" id="PF07250"/>
    </source>
</evidence>
<dbReference type="InterPro" id="IPR013783">
    <property type="entry name" value="Ig-like_fold"/>
</dbReference>
<evidence type="ECO:0000313" key="7">
    <source>
        <dbReference type="Proteomes" id="UP000053989"/>
    </source>
</evidence>
<evidence type="ECO:0000259" key="5">
    <source>
        <dbReference type="Pfam" id="PF09118"/>
    </source>
</evidence>
<dbReference type="InterPro" id="IPR011043">
    <property type="entry name" value="Gal_Oxase/kelch_b-propeller"/>
</dbReference>
<gene>
    <name evidence="6" type="ORF">SCLCIDRAFT_103864</name>
</gene>
<dbReference type="AlphaFoldDB" id="A0A0C3EN58"/>
<dbReference type="SUPFAM" id="SSF81296">
    <property type="entry name" value="E set domains"/>
    <property type="match status" value="1"/>
</dbReference>
<dbReference type="OrthoDB" id="2019572at2759"/>
<dbReference type="EMBL" id="KN822007">
    <property type="protein sequence ID" value="KIM69281.1"/>
    <property type="molecule type" value="Genomic_DNA"/>
</dbReference>
<dbReference type="Pfam" id="PF07250">
    <property type="entry name" value="Glyoxal_oxid_N"/>
    <property type="match status" value="1"/>
</dbReference>
<dbReference type="CDD" id="cd02851">
    <property type="entry name" value="E_set_GO_C"/>
    <property type="match status" value="1"/>
</dbReference>
<keyword evidence="7" id="KW-1185">Reference proteome</keyword>
<dbReference type="Pfam" id="PF09118">
    <property type="entry name" value="GO-like_E_set"/>
    <property type="match status" value="1"/>
</dbReference>
<dbReference type="InterPro" id="IPR009880">
    <property type="entry name" value="Glyoxal_oxidase_N"/>
</dbReference>
<protein>
    <submittedName>
        <fullName evidence="6">Glyoxal oxidase</fullName>
    </submittedName>
</protein>
<proteinExistence type="predicted"/>
<evidence type="ECO:0000256" key="3">
    <source>
        <dbReference type="SAM" id="SignalP"/>
    </source>
</evidence>
<feature type="region of interest" description="Disordered" evidence="2">
    <location>
        <begin position="584"/>
        <end position="613"/>
    </location>
</feature>
<dbReference type="HOGENOM" id="CLU_009630_3_0_1"/>
<dbReference type="InterPro" id="IPR014756">
    <property type="entry name" value="Ig_E-set"/>
</dbReference>
<dbReference type="InParanoid" id="A0A0C3EN58"/>
<dbReference type="InterPro" id="IPR037293">
    <property type="entry name" value="Gal_Oxidase_central_sf"/>
</dbReference>
<sequence length="639" mass="68402">MPSHRRRATQTLSAPTLFFPLLAAAGQVYGATYSFASEPPQTSLLNNFEIAGNSYASAQQVFLGTLDKVYIVDKTEDNAQQVNGHPAWAAEWSASTRQTRAMDIVTNSFCAGGAVLGNGTWLNVGGNQAVTYGGVTDPSQTGGPPYDDPDGGQSCFRLLNPCDDGTCDWILDTPMTTRRWYPTLETLEDGSMFIYGGCQYGGYVNDASQNNPTYEFFPSRGAPITSPILQNTLPVNLYPLTWLLPSGKLLVQSNWNTVLLDYNLYQETPLDDMPDAVRVYPASGGSAMLPLTPANNYTATIIFCGGSNISTAQWTENWDIPHYAASTSCVQITPQLSSSYEEIDPLPEGRTMGNLILLPDGRVLCLNGASTGTAGYGNTSFTIGQSYANQPLLDPVIYDPSAPAGQRWSRDGLNPSTIPRMYHSSATLMPDGSIFVSGSNPNSDVNLTAPYPTEYRIELFYPSYYNQRRPAPQGLPNRLSYGGSSFTLSLSSADLFGSVNNIQSAKVMVIRTGFSTHTMNMGMRAVQLDLAYTGNPDGSGTLTVSQLPPNPAVLAPGPALLFVVVNGVPSVGVQVMVGSGTIGQQTTNPNAPLPQSNITTSQPKPGSQGNASSGANTLDYDNIFWKTLGTLTAILLFSL</sequence>
<reference evidence="6 7" key="1">
    <citation type="submission" date="2014-04" db="EMBL/GenBank/DDBJ databases">
        <authorList>
            <consortium name="DOE Joint Genome Institute"/>
            <person name="Kuo A."/>
            <person name="Kohler A."/>
            <person name="Nagy L.G."/>
            <person name="Floudas D."/>
            <person name="Copeland A."/>
            <person name="Barry K.W."/>
            <person name="Cichocki N."/>
            <person name="Veneault-Fourrey C."/>
            <person name="LaButti K."/>
            <person name="Lindquist E.A."/>
            <person name="Lipzen A."/>
            <person name="Lundell T."/>
            <person name="Morin E."/>
            <person name="Murat C."/>
            <person name="Sun H."/>
            <person name="Tunlid A."/>
            <person name="Henrissat B."/>
            <person name="Grigoriev I.V."/>
            <person name="Hibbett D.S."/>
            <person name="Martin F."/>
            <person name="Nordberg H.P."/>
            <person name="Cantor M.N."/>
            <person name="Hua S.X."/>
        </authorList>
    </citation>
    <scope>NUCLEOTIDE SEQUENCE [LARGE SCALE GENOMIC DNA]</scope>
    <source>
        <strain evidence="6 7">Foug A</strain>
    </source>
</reference>
<name>A0A0C3EN58_9AGAM</name>
<feature type="chain" id="PRO_5002164025" evidence="3">
    <location>
        <begin position="31"/>
        <end position="639"/>
    </location>
</feature>
<dbReference type="PANTHER" id="PTHR32208:SF21">
    <property type="entry name" value="LOW QUALITY PROTEIN: ALDEHYDE OXIDASE GLOX-LIKE"/>
    <property type="match status" value="1"/>
</dbReference>
<dbReference type="PANTHER" id="PTHR32208">
    <property type="entry name" value="SECRETED PROTEIN-RELATED"/>
    <property type="match status" value="1"/>
</dbReference>
<dbReference type="Gene3D" id="2.60.40.10">
    <property type="entry name" value="Immunoglobulins"/>
    <property type="match status" value="1"/>
</dbReference>
<dbReference type="InterPro" id="IPR015202">
    <property type="entry name" value="GO-like_E_set"/>
</dbReference>
<accession>A0A0C3EN58</accession>
<dbReference type="Gene3D" id="2.130.10.80">
    <property type="entry name" value="Galactose oxidase/kelch, beta-propeller"/>
    <property type="match status" value="1"/>
</dbReference>